<evidence type="ECO:0000313" key="3">
    <source>
        <dbReference type="EMBL" id="PJA62277.1"/>
    </source>
</evidence>
<reference evidence="4" key="1">
    <citation type="submission" date="2017-09" db="EMBL/GenBank/DDBJ databases">
        <title>Depth-based differentiation of microbial function through sediment-hosted aquifers and enrichment of novel symbionts in the deep terrestrial subsurface.</title>
        <authorList>
            <person name="Probst A.J."/>
            <person name="Ladd B."/>
            <person name="Jarett J.K."/>
            <person name="Geller-Mcgrath D.E."/>
            <person name="Sieber C.M.K."/>
            <person name="Emerson J.B."/>
            <person name="Anantharaman K."/>
            <person name="Thomas B.C."/>
            <person name="Malmstrom R."/>
            <person name="Stieglmeier M."/>
            <person name="Klingl A."/>
            <person name="Woyke T."/>
            <person name="Ryan C.M."/>
            <person name="Banfield J.F."/>
        </authorList>
    </citation>
    <scope>NUCLEOTIDE SEQUENCE [LARGE SCALE GENOMIC DNA]</scope>
</reference>
<evidence type="ECO:0000259" key="2">
    <source>
        <dbReference type="Pfam" id="PF24738"/>
    </source>
</evidence>
<evidence type="ECO:0000313" key="4">
    <source>
        <dbReference type="Proteomes" id="UP000229213"/>
    </source>
</evidence>
<feature type="region of interest" description="Disordered" evidence="1">
    <location>
        <begin position="1"/>
        <end position="28"/>
    </location>
</feature>
<dbReference type="InterPro" id="IPR056106">
    <property type="entry name" value="DUF7689"/>
</dbReference>
<feature type="region of interest" description="Disordered" evidence="1">
    <location>
        <begin position="67"/>
        <end position="88"/>
    </location>
</feature>
<feature type="domain" description="DUF7689" evidence="2">
    <location>
        <begin position="225"/>
        <end position="353"/>
    </location>
</feature>
<protein>
    <recommendedName>
        <fullName evidence="2">DUF7689 domain-containing protein</fullName>
    </recommendedName>
</protein>
<dbReference type="AlphaFoldDB" id="A0A2M7YH40"/>
<dbReference type="Proteomes" id="UP000229213">
    <property type="component" value="Unassembled WGS sequence"/>
</dbReference>
<accession>A0A2M7YH40</accession>
<dbReference type="EMBL" id="PFWI01000062">
    <property type="protein sequence ID" value="PJA62277.1"/>
    <property type="molecule type" value="Genomic_DNA"/>
</dbReference>
<comment type="caution">
    <text evidence="3">The sequence shown here is derived from an EMBL/GenBank/DDBJ whole genome shotgun (WGS) entry which is preliminary data.</text>
</comment>
<dbReference type="Pfam" id="PF24738">
    <property type="entry name" value="DUF7689"/>
    <property type="match status" value="1"/>
</dbReference>
<sequence length="355" mass="38962">DLTCSNTNGDDHIVTAQDKSSEPSSSCDSGKAIVGAQIDLSAIDLYGTVAEGNEENPGAYVHYNIDNDNGNTSGGNPIADKDEDGPVSGENDLKQATITLKPSSLETGKVILKRSNTKVRTWKSSTKGGNNKILVDSNEKTWDLSDSNQRQDFNNVKNNLWVEGYQDNGSSNLTAEYRDAENNLVGSDTIKYTFIGAICGRQPTPSERNDAGSTFPNLIHCEWSITGEATPIYNCIAWSVGETTTWYVDVEAHRMHPYDIVIDNVWGNGDSTMTMAELDAFYDAKGYESTATGPNDADVMYYSGFHGARKKGCNCGAGKWIMFESKCGEWVRIEHVHNQLNGVVYGDPVRYYKHK</sequence>
<feature type="non-terminal residue" evidence="3">
    <location>
        <position position="1"/>
    </location>
</feature>
<proteinExistence type="predicted"/>
<organism evidence="3 4">
    <name type="scientific">bacterium (Candidatus Ratteibacteria) CG_4_9_14_3_um_filter_41_21</name>
    <dbReference type="NCBI Taxonomy" id="2014289"/>
    <lineage>
        <taxon>Bacteria</taxon>
        <taxon>Candidatus Ratteibacteria</taxon>
    </lineage>
</organism>
<name>A0A2M7YH40_9BACT</name>
<gene>
    <name evidence="3" type="ORF">CO162_01935</name>
</gene>
<evidence type="ECO:0000256" key="1">
    <source>
        <dbReference type="SAM" id="MobiDB-lite"/>
    </source>
</evidence>